<reference evidence="2" key="1">
    <citation type="submission" date="2020-07" db="EMBL/GenBank/DDBJ databases">
        <title>Genome sequence and genetic diversity analysis of an under-domesticated orphan crop, white fonio (Digitaria exilis).</title>
        <authorList>
            <person name="Bennetzen J.L."/>
            <person name="Chen S."/>
            <person name="Ma X."/>
            <person name="Wang X."/>
            <person name="Yssel A.E.J."/>
            <person name="Chaluvadi S.R."/>
            <person name="Johnson M."/>
            <person name="Gangashetty P."/>
            <person name="Hamidou F."/>
            <person name="Sanogo M.D."/>
            <person name="Zwaenepoel A."/>
            <person name="Wallace J."/>
            <person name="Van De Peer Y."/>
            <person name="Van Deynze A."/>
        </authorList>
    </citation>
    <scope>NUCLEOTIDE SEQUENCE</scope>
    <source>
        <tissue evidence="2">Leaves</tissue>
    </source>
</reference>
<dbReference type="EMBL" id="JACEFO010002455">
    <property type="protein sequence ID" value="KAF8659564.1"/>
    <property type="molecule type" value="Genomic_DNA"/>
</dbReference>
<proteinExistence type="predicted"/>
<evidence type="ECO:0000256" key="1">
    <source>
        <dbReference type="SAM" id="SignalP"/>
    </source>
</evidence>
<accession>A0A835E0L1</accession>
<sequence>MATTTGAALKGALVAAVSLLLLQYSMGQEPMPAPAQAPAPTLAPVPAPSAPPNCSTCLQNCNTHCQGIATSDYQNVYAACFQGCSKGRCNGTYGVTSCEWLRLPLPRRMLQVVQYLCLASILLVHVGCWKGHAPLHPVPATSSSSTCYVVTPAGASRKLRGLMRMVQGVEGESWLSQRGGFVGDGKNSGGED</sequence>
<feature type="signal peptide" evidence="1">
    <location>
        <begin position="1"/>
        <end position="27"/>
    </location>
</feature>
<name>A0A835E0L1_9POAL</name>
<keyword evidence="1" id="KW-0732">Signal</keyword>
<gene>
    <name evidence="2" type="ORF">HU200_058316</name>
</gene>
<organism evidence="2 3">
    <name type="scientific">Digitaria exilis</name>
    <dbReference type="NCBI Taxonomy" id="1010633"/>
    <lineage>
        <taxon>Eukaryota</taxon>
        <taxon>Viridiplantae</taxon>
        <taxon>Streptophyta</taxon>
        <taxon>Embryophyta</taxon>
        <taxon>Tracheophyta</taxon>
        <taxon>Spermatophyta</taxon>
        <taxon>Magnoliopsida</taxon>
        <taxon>Liliopsida</taxon>
        <taxon>Poales</taxon>
        <taxon>Poaceae</taxon>
        <taxon>PACMAD clade</taxon>
        <taxon>Panicoideae</taxon>
        <taxon>Panicodae</taxon>
        <taxon>Paniceae</taxon>
        <taxon>Anthephorinae</taxon>
        <taxon>Digitaria</taxon>
    </lineage>
</organism>
<evidence type="ECO:0000313" key="2">
    <source>
        <dbReference type="EMBL" id="KAF8659564.1"/>
    </source>
</evidence>
<dbReference type="AlphaFoldDB" id="A0A835E0L1"/>
<feature type="chain" id="PRO_5032757244" evidence="1">
    <location>
        <begin position="28"/>
        <end position="192"/>
    </location>
</feature>
<dbReference type="Proteomes" id="UP000636709">
    <property type="component" value="Unassembled WGS sequence"/>
</dbReference>
<evidence type="ECO:0000313" key="3">
    <source>
        <dbReference type="Proteomes" id="UP000636709"/>
    </source>
</evidence>
<comment type="caution">
    <text evidence="2">The sequence shown here is derived from an EMBL/GenBank/DDBJ whole genome shotgun (WGS) entry which is preliminary data.</text>
</comment>
<keyword evidence="3" id="KW-1185">Reference proteome</keyword>
<protein>
    <submittedName>
        <fullName evidence="2">Uncharacterized protein</fullName>
    </submittedName>
</protein>